<proteinExistence type="inferred from homology"/>
<dbReference type="Proteomes" id="UP001519921">
    <property type="component" value="Unassembled WGS sequence"/>
</dbReference>
<dbReference type="RefSeq" id="WP_219778343.1">
    <property type="nucleotide sequence ID" value="NZ_JAHXPT010000002.1"/>
</dbReference>
<keyword evidence="2 5" id="KW-0645">Protease</keyword>
<dbReference type="CDD" id="cd00518">
    <property type="entry name" value="H2MP"/>
    <property type="match status" value="1"/>
</dbReference>
<dbReference type="PANTHER" id="PTHR30302">
    <property type="entry name" value="HYDROGENASE 1 MATURATION PROTEASE"/>
    <property type="match status" value="1"/>
</dbReference>
<evidence type="ECO:0000256" key="2">
    <source>
        <dbReference type="ARBA" id="ARBA00022670"/>
    </source>
</evidence>
<sequence length="157" mass="18099">MIKIFGVGNILLCDDGIGVKIVEKIKDEIEKLNKDIKVIIGETDYMYCLDCIDKEDIVIIVDSMYLGLKPGVISICDFKECDSFITNSRDEHNESLLKILRKEYREVNGYLIGIEIEKIDFSLELSKTLKNEFLNISIKVFNEIKNIFKRVYGVDYA</sequence>
<dbReference type="GO" id="GO:0006508">
    <property type="term" value="P:proteolysis"/>
    <property type="evidence" value="ECO:0007669"/>
    <property type="project" value="UniProtKB-KW"/>
</dbReference>
<evidence type="ECO:0000256" key="1">
    <source>
        <dbReference type="ARBA" id="ARBA00006814"/>
    </source>
</evidence>
<dbReference type="EMBL" id="JAHXPT010000002">
    <property type="protein sequence ID" value="MBW6409296.1"/>
    <property type="molecule type" value="Genomic_DNA"/>
</dbReference>
<dbReference type="InterPro" id="IPR023430">
    <property type="entry name" value="Pept_HybD-like_dom_sf"/>
</dbReference>
<evidence type="ECO:0000256" key="3">
    <source>
        <dbReference type="ARBA" id="ARBA00022750"/>
    </source>
</evidence>
<keyword evidence="4" id="KW-0378">Hydrolase</keyword>
<dbReference type="InterPro" id="IPR000671">
    <property type="entry name" value="Peptidase_A31"/>
</dbReference>
<evidence type="ECO:0000313" key="5">
    <source>
        <dbReference type="EMBL" id="MBW6409296.1"/>
    </source>
</evidence>
<dbReference type="PANTHER" id="PTHR30302:SF1">
    <property type="entry name" value="HYDROGENASE 2 MATURATION PROTEASE"/>
    <property type="match status" value="1"/>
</dbReference>
<keyword evidence="6" id="KW-1185">Reference proteome</keyword>
<name>A0ABS7AKW2_9CLOT</name>
<gene>
    <name evidence="5" type="ORF">KYD98_04265</name>
</gene>
<dbReference type="PRINTS" id="PR00446">
    <property type="entry name" value="HYDRGNUPTAKE"/>
</dbReference>
<dbReference type="NCBIfam" id="TIGR00072">
    <property type="entry name" value="hydrog_prot"/>
    <property type="match status" value="1"/>
</dbReference>
<keyword evidence="3" id="KW-0064">Aspartyl protease</keyword>
<accession>A0ABS7AKW2</accession>
<dbReference type="SUPFAM" id="SSF53163">
    <property type="entry name" value="HybD-like"/>
    <property type="match status" value="1"/>
</dbReference>
<comment type="caution">
    <text evidence="5">The sequence shown here is derived from an EMBL/GenBank/DDBJ whole genome shotgun (WGS) entry which is preliminary data.</text>
</comment>
<dbReference type="Pfam" id="PF01750">
    <property type="entry name" value="HycI"/>
    <property type="match status" value="1"/>
</dbReference>
<evidence type="ECO:0000313" key="6">
    <source>
        <dbReference type="Proteomes" id="UP001519921"/>
    </source>
</evidence>
<evidence type="ECO:0000256" key="4">
    <source>
        <dbReference type="ARBA" id="ARBA00022801"/>
    </source>
</evidence>
<reference evidence="5 6" key="1">
    <citation type="submission" date="2021-07" db="EMBL/GenBank/DDBJ databases">
        <title>Clostridium weizhouense sp. nov., an anaerobic bacterium isolated from activated sludge of Petroleum wastewater.</title>
        <authorList>
            <person name="Li Q."/>
        </authorList>
    </citation>
    <scope>NUCLEOTIDE SEQUENCE [LARGE SCALE GENOMIC DNA]</scope>
    <source>
        <strain evidence="5 6">YB-6</strain>
    </source>
</reference>
<dbReference type="Gene3D" id="3.40.50.1450">
    <property type="entry name" value="HybD-like"/>
    <property type="match status" value="1"/>
</dbReference>
<protein>
    <submittedName>
        <fullName evidence="5">Hydrogenase maturation protease</fullName>
    </submittedName>
</protein>
<comment type="similarity">
    <text evidence="1">Belongs to the peptidase A31 family.</text>
</comment>
<organism evidence="5 6">
    <name type="scientific">Clostridium weizhouense</name>
    <dbReference type="NCBI Taxonomy" id="2859781"/>
    <lineage>
        <taxon>Bacteria</taxon>
        <taxon>Bacillati</taxon>
        <taxon>Bacillota</taxon>
        <taxon>Clostridia</taxon>
        <taxon>Eubacteriales</taxon>
        <taxon>Clostridiaceae</taxon>
        <taxon>Clostridium</taxon>
    </lineage>
</organism>
<dbReference type="GO" id="GO:0008233">
    <property type="term" value="F:peptidase activity"/>
    <property type="evidence" value="ECO:0007669"/>
    <property type="project" value="UniProtKB-KW"/>
</dbReference>